<dbReference type="EMBL" id="LRBV02000007">
    <property type="status" value="NOT_ANNOTATED_CDS"/>
    <property type="molecule type" value="Genomic_DNA"/>
</dbReference>
<dbReference type="PANTHER" id="PTHR31245">
    <property type="entry name" value="UBIQUITIN SYSTEM COMPONENT CUE PROTEIN"/>
    <property type="match status" value="1"/>
</dbReference>
<dbReference type="EnsemblPlants" id="QL07p035305:mrna">
    <property type="protein sequence ID" value="QL07p035305:mrna"/>
    <property type="gene ID" value="QL07p035305"/>
</dbReference>
<protein>
    <submittedName>
        <fullName evidence="1">Uncharacterized protein</fullName>
    </submittedName>
</protein>
<dbReference type="Gramene" id="QL07p035305:mrna">
    <property type="protein sequence ID" value="QL07p035305:mrna"/>
    <property type="gene ID" value="QL07p035305"/>
</dbReference>
<dbReference type="InParanoid" id="A0A7N2R826"/>
<keyword evidence="2" id="KW-1185">Reference proteome</keyword>
<sequence>MDRVGWVKLLDREMKNASNEDDAIARGSRVFDASESSIHAIANTGINQLMEQGEKLLQEYIILKQTMAIQQQECQKEREERKLEHETLLQEYMILKQLVTQYQLGLRTLKKKNVILERKYLHMKNFAMHLYQNQKSNSIPSRFSQSLHPDIFH</sequence>
<reference evidence="1 2" key="1">
    <citation type="journal article" date="2016" name="G3 (Bethesda)">
        <title>First Draft Assembly and Annotation of the Genome of a California Endemic Oak Quercus lobata Nee (Fagaceae).</title>
        <authorList>
            <person name="Sork V.L."/>
            <person name="Fitz-Gibbon S.T."/>
            <person name="Puiu D."/>
            <person name="Crepeau M."/>
            <person name="Gugger P.F."/>
            <person name="Sherman R."/>
            <person name="Stevens K."/>
            <person name="Langley C.H."/>
            <person name="Pellegrini M."/>
            <person name="Salzberg S.L."/>
        </authorList>
    </citation>
    <scope>NUCLEOTIDE SEQUENCE [LARGE SCALE GENOMIC DNA]</scope>
    <source>
        <strain evidence="1 2">cv. SW786</strain>
    </source>
</reference>
<name>A0A7N2R826_QUELO</name>
<organism evidence="1 2">
    <name type="scientific">Quercus lobata</name>
    <name type="common">Valley oak</name>
    <dbReference type="NCBI Taxonomy" id="97700"/>
    <lineage>
        <taxon>Eukaryota</taxon>
        <taxon>Viridiplantae</taxon>
        <taxon>Streptophyta</taxon>
        <taxon>Embryophyta</taxon>
        <taxon>Tracheophyta</taxon>
        <taxon>Spermatophyta</taxon>
        <taxon>Magnoliopsida</taxon>
        <taxon>eudicotyledons</taxon>
        <taxon>Gunneridae</taxon>
        <taxon>Pentapetalae</taxon>
        <taxon>rosids</taxon>
        <taxon>fabids</taxon>
        <taxon>Fagales</taxon>
        <taxon>Fagaceae</taxon>
        <taxon>Quercus</taxon>
    </lineage>
</organism>
<accession>A0A7N2R826</accession>
<dbReference type="Proteomes" id="UP000594261">
    <property type="component" value="Chromosome 7"/>
</dbReference>
<evidence type="ECO:0000313" key="2">
    <source>
        <dbReference type="Proteomes" id="UP000594261"/>
    </source>
</evidence>
<gene>
    <name evidence="1" type="primary">LOC115952808</name>
</gene>
<dbReference type="GeneID" id="115952808"/>
<dbReference type="OrthoDB" id="10555868at2759"/>
<reference evidence="1" key="2">
    <citation type="submission" date="2021-01" db="UniProtKB">
        <authorList>
            <consortium name="EnsemblPlants"/>
        </authorList>
    </citation>
    <scope>IDENTIFICATION</scope>
</reference>
<dbReference type="AlphaFoldDB" id="A0A7N2R826"/>
<proteinExistence type="predicted"/>
<dbReference type="KEGG" id="qlo:115952808"/>
<evidence type="ECO:0000313" key="1">
    <source>
        <dbReference type="EnsemblPlants" id="QL07p035305:mrna"/>
    </source>
</evidence>
<dbReference type="RefSeq" id="XP_030925954.1">
    <property type="nucleotide sequence ID" value="XM_031070094.1"/>
</dbReference>
<dbReference type="PANTHER" id="PTHR31245:SF20">
    <property type="entry name" value="F18B13.13 PROTEIN"/>
    <property type="match status" value="1"/>
</dbReference>